<accession>A0ABX2ATB7</accession>
<dbReference type="EMBL" id="JABKKE010000007">
    <property type="protein sequence ID" value="NPE13885.1"/>
    <property type="molecule type" value="Genomic_DNA"/>
</dbReference>
<dbReference type="Proteomes" id="UP001193734">
    <property type="component" value="Unassembled WGS sequence"/>
</dbReference>
<dbReference type="GeneID" id="82157317"/>
<comment type="caution">
    <text evidence="2">The sequence shown here is derived from an EMBL/GenBank/DDBJ whole genome shotgun (WGS) entry which is preliminary data.</text>
</comment>
<evidence type="ECO:0000313" key="2">
    <source>
        <dbReference type="EMBL" id="NPE13885.1"/>
    </source>
</evidence>
<proteinExistence type="predicted"/>
<keyword evidence="3" id="KW-1185">Reference proteome</keyword>
<protein>
    <submittedName>
        <fullName evidence="2">Uncharacterized protein</fullName>
    </submittedName>
</protein>
<feature type="chain" id="PRO_5046796858" evidence="1">
    <location>
        <begin position="20"/>
        <end position="141"/>
    </location>
</feature>
<feature type="signal peptide" evidence="1">
    <location>
        <begin position="1"/>
        <end position="19"/>
    </location>
</feature>
<evidence type="ECO:0000313" key="3">
    <source>
        <dbReference type="Proteomes" id="UP001193734"/>
    </source>
</evidence>
<reference evidence="2 3" key="1">
    <citation type="submission" date="2020-05" db="EMBL/GenBank/DDBJ databases">
        <title>Distinct polysaccharide utilization as determinants for interspecies competition between intestinal Prevotella spp.</title>
        <authorList>
            <person name="Galvez E.J.C."/>
            <person name="Iljazovic A."/>
            <person name="Strowig T."/>
        </authorList>
    </citation>
    <scope>NUCLEOTIDE SEQUENCE [LARGE SCALE GENOMIC DNA]</scope>
    <source>
        <strain evidence="2 3">PROD</strain>
    </source>
</reference>
<dbReference type="RefSeq" id="WP_172175149.1">
    <property type="nucleotide sequence ID" value="NZ_CASGIA010000009.1"/>
</dbReference>
<sequence>MKKYIFTLVLAAISANTKAQNNNTTFKGYFYNDEYSIYMNIDFHSMEVEVPNHSLFGKLPGYLGKKLNNFYWLVTSAKIKDKNSAELNLINDYGSEDLKAILKHENDSTYTFKQESGSPLKVANNGKWQKLPKQFKLIKKK</sequence>
<name>A0ABX2ATB7_9BACT</name>
<keyword evidence="1" id="KW-0732">Signal</keyword>
<organism evidence="2 3">
    <name type="scientific">Xylanibacter rodentium</name>
    <dbReference type="NCBI Taxonomy" id="2736289"/>
    <lineage>
        <taxon>Bacteria</taxon>
        <taxon>Pseudomonadati</taxon>
        <taxon>Bacteroidota</taxon>
        <taxon>Bacteroidia</taxon>
        <taxon>Bacteroidales</taxon>
        <taxon>Prevotellaceae</taxon>
        <taxon>Xylanibacter</taxon>
    </lineage>
</organism>
<gene>
    <name evidence="2" type="ORF">HPS55_06020</name>
</gene>
<evidence type="ECO:0000256" key="1">
    <source>
        <dbReference type="SAM" id="SignalP"/>
    </source>
</evidence>